<feature type="region of interest" description="Disordered" evidence="1">
    <location>
        <begin position="1"/>
        <end position="28"/>
    </location>
</feature>
<protein>
    <submittedName>
        <fullName evidence="2">Uncharacterized protein</fullName>
    </submittedName>
</protein>
<organism evidence="2 3">
    <name type="scientific">Acer negundo</name>
    <name type="common">Box elder</name>
    <dbReference type="NCBI Taxonomy" id="4023"/>
    <lineage>
        <taxon>Eukaryota</taxon>
        <taxon>Viridiplantae</taxon>
        <taxon>Streptophyta</taxon>
        <taxon>Embryophyta</taxon>
        <taxon>Tracheophyta</taxon>
        <taxon>Spermatophyta</taxon>
        <taxon>Magnoliopsida</taxon>
        <taxon>eudicotyledons</taxon>
        <taxon>Gunneridae</taxon>
        <taxon>Pentapetalae</taxon>
        <taxon>rosids</taxon>
        <taxon>malvids</taxon>
        <taxon>Sapindales</taxon>
        <taxon>Sapindaceae</taxon>
        <taxon>Hippocastanoideae</taxon>
        <taxon>Acereae</taxon>
        <taxon>Acer</taxon>
    </lineage>
</organism>
<dbReference type="AlphaFoldDB" id="A0AAD5JJ60"/>
<reference evidence="2" key="1">
    <citation type="journal article" date="2022" name="Plant J.">
        <title>Strategies of tolerance reflected in two North American maple genomes.</title>
        <authorList>
            <person name="McEvoy S.L."/>
            <person name="Sezen U.U."/>
            <person name="Trouern-Trend A."/>
            <person name="McMahon S.M."/>
            <person name="Schaberg P.G."/>
            <person name="Yang J."/>
            <person name="Wegrzyn J.L."/>
            <person name="Swenson N.G."/>
        </authorList>
    </citation>
    <scope>NUCLEOTIDE SEQUENCE</scope>
    <source>
        <strain evidence="2">91603</strain>
    </source>
</reference>
<dbReference type="EMBL" id="JAJSOW010000003">
    <property type="protein sequence ID" value="KAI9194616.1"/>
    <property type="molecule type" value="Genomic_DNA"/>
</dbReference>
<reference evidence="2" key="2">
    <citation type="submission" date="2023-02" db="EMBL/GenBank/DDBJ databases">
        <authorList>
            <person name="Swenson N.G."/>
            <person name="Wegrzyn J.L."/>
            <person name="Mcevoy S.L."/>
        </authorList>
    </citation>
    <scope>NUCLEOTIDE SEQUENCE</scope>
    <source>
        <strain evidence="2">91603</strain>
        <tissue evidence="2">Leaf</tissue>
    </source>
</reference>
<gene>
    <name evidence="2" type="ORF">LWI28_007614</name>
</gene>
<dbReference type="PANTHER" id="PTHR31286">
    <property type="entry name" value="GLYCINE-RICH CELL WALL STRUCTURAL PROTEIN 1.8-LIKE"/>
    <property type="match status" value="1"/>
</dbReference>
<evidence type="ECO:0000313" key="3">
    <source>
        <dbReference type="Proteomes" id="UP001064489"/>
    </source>
</evidence>
<evidence type="ECO:0000256" key="1">
    <source>
        <dbReference type="SAM" id="MobiDB-lite"/>
    </source>
</evidence>
<sequence>MPMRKHSKNQRYLGGTGDNCRRQDGASSGGKTELLAVTKGLGTALHLNKVTRDHTYGYYARILFDLDISIDLPKSIMVEVETYRFPMDIHYENFPHIFSNYGNIGHQVLACRKIKSNNSAGGRKRSKVLENVYKPVNSSRLVEDKRKDFENSKQVLEEIRAATNCESLNENHNYVEIKEGKSSSKEICNSTANGSKQHDRASDVIRNTPMLKTDANMVEPVKAINHEAFIELGLPRIHEGRFSVMTGTFNTLV</sequence>
<dbReference type="Proteomes" id="UP001064489">
    <property type="component" value="Chromosome 1"/>
</dbReference>
<dbReference type="PANTHER" id="PTHR31286:SF60">
    <property type="entry name" value="PROTEIN, PUTATIVE-RELATED"/>
    <property type="match status" value="1"/>
</dbReference>
<keyword evidence="3" id="KW-1185">Reference proteome</keyword>
<comment type="caution">
    <text evidence="2">The sequence shown here is derived from an EMBL/GenBank/DDBJ whole genome shotgun (WGS) entry which is preliminary data.</text>
</comment>
<evidence type="ECO:0000313" key="2">
    <source>
        <dbReference type="EMBL" id="KAI9194616.1"/>
    </source>
</evidence>
<name>A0AAD5JJ60_ACENE</name>
<dbReference type="InterPro" id="IPR040256">
    <property type="entry name" value="At4g02000-like"/>
</dbReference>
<accession>A0AAD5JJ60</accession>
<proteinExistence type="predicted"/>